<organism evidence="1 2">
    <name type="scientific">Chitinophaga costaii</name>
    <dbReference type="NCBI Taxonomy" id="1335309"/>
    <lineage>
        <taxon>Bacteria</taxon>
        <taxon>Pseudomonadati</taxon>
        <taxon>Bacteroidota</taxon>
        <taxon>Chitinophagia</taxon>
        <taxon>Chitinophagales</taxon>
        <taxon>Chitinophagaceae</taxon>
        <taxon>Chitinophaga</taxon>
    </lineage>
</organism>
<name>A0A1C4G775_9BACT</name>
<evidence type="ECO:0000313" key="1">
    <source>
        <dbReference type="EMBL" id="SCC64049.1"/>
    </source>
</evidence>
<accession>A0A1C4G775</accession>
<reference evidence="1 2" key="1">
    <citation type="submission" date="2016-08" db="EMBL/GenBank/DDBJ databases">
        <authorList>
            <person name="Seilhamer J.J."/>
        </authorList>
    </citation>
    <scope>NUCLEOTIDE SEQUENCE [LARGE SCALE GENOMIC DNA]</scope>
    <source>
        <strain evidence="1 2">A37T2</strain>
    </source>
</reference>
<dbReference type="EMBL" id="FMAR01000026">
    <property type="protein sequence ID" value="SCC64049.1"/>
    <property type="molecule type" value="Genomic_DNA"/>
</dbReference>
<dbReference type="RefSeq" id="WP_089715664.1">
    <property type="nucleotide sequence ID" value="NZ_FMAR01000026.1"/>
</dbReference>
<dbReference type="STRING" id="1335309.GA0116948_1266"/>
<protein>
    <submittedName>
        <fullName evidence="1">Uncharacterized protein</fullName>
    </submittedName>
</protein>
<keyword evidence="2" id="KW-1185">Reference proteome</keyword>
<dbReference type="Proteomes" id="UP000242818">
    <property type="component" value="Unassembled WGS sequence"/>
</dbReference>
<gene>
    <name evidence="1" type="ORF">GA0116948_1266</name>
</gene>
<dbReference type="OrthoDB" id="642516at2"/>
<proteinExistence type="predicted"/>
<evidence type="ECO:0000313" key="2">
    <source>
        <dbReference type="Proteomes" id="UP000242818"/>
    </source>
</evidence>
<sequence length="258" mass="29290">MKRYYAILLSGILVLGIAAVFAAPAIHRIWKQPPPPQPAAKQTPRYTAGQQAILTEMIRIIHREMSMQVFYASGHMDAHNPADSGNDLHAVFTCSRRGQEYYYRVGAQEMVALSGLFITINHDLRKMTIGESQQLMVPSLVPEADLEKMWEGEDYEITADTLQSKVKMRFLCERHVSCKEFRMEYDTAVGLPSLLYMRMTDLADPLNKDADRIYQLTVDEWRTDAQPGLFVAAQYVSGGKDHWVPAGRFTGYELTTSY</sequence>
<dbReference type="AlphaFoldDB" id="A0A1C4G775"/>